<protein>
    <submittedName>
        <fullName evidence="9">OLC1v1016981C1</fullName>
    </submittedName>
</protein>
<dbReference type="CDD" id="cd20543">
    <property type="entry name" value="CYCLIN_AtCycD-like_rpt1"/>
    <property type="match status" value="1"/>
</dbReference>
<dbReference type="SMART" id="SM01332">
    <property type="entry name" value="Cyclin_C"/>
    <property type="match status" value="1"/>
</dbReference>
<evidence type="ECO:0000256" key="1">
    <source>
        <dbReference type="ARBA" id="ARBA00009065"/>
    </source>
</evidence>
<dbReference type="GO" id="GO:0051301">
    <property type="term" value="P:cell division"/>
    <property type="evidence" value="ECO:0007669"/>
    <property type="project" value="UniProtKB-KW"/>
</dbReference>
<dbReference type="InterPro" id="IPR039361">
    <property type="entry name" value="Cyclin"/>
</dbReference>
<keyword evidence="2" id="KW-0132">Cell division</keyword>
<evidence type="ECO:0000259" key="7">
    <source>
        <dbReference type="SMART" id="SM00385"/>
    </source>
</evidence>
<name>A0AAV1E8C6_OLDCO</name>
<evidence type="ECO:0000256" key="2">
    <source>
        <dbReference type="ARBA" id="ARBA00022618"/>
    </source>
</evidence>
<evidence type="ECO:0000256" key="4">
    <source>
        <dbReference type="ARBA" id="ARBA00023306"/>
    </source>
</evidence>
<proteinExistence type="inferred from homology"/>
<keyword evidence="10" id="KW-1185">Reference proteome</keyword>
<gene>
    <name evidence="9" type="ORF">OLC1_LOCUS22373</name>
</gene>
<feature type="compositionally biased region" description="Polar residues" evidence="6">
    <location>
        <begin position="320"/>
        <end position="329"/>
    </location>
</feature>
<reference evidence="9" key="1">
    <citation type="submission" date="2023-03" db="EMBL/GenBank/DDBJ databases">
        <authorList>
            <person name="Julca I."/>
        </authorList>
    </citation>
    <scope>NUCLEOTIDE SEQUENCE</scope>
</reference>
<evidence type="ECO:0000256" key="3">
    <source>
        <dbReference type="ARBA" id="ARBA00023127"/>
    </source>
</evidence>
<dbReference type="Pfam" id="PF00134">
    <property type="entry name" value="Cyclin_N"/>
    <property type="match status" value="1"/>
</dbReference>
<evidence type="ECO:0000313" key="9">
    <source>
        <dbReference type="EMBL" id="CAI9115956.1"/>
    </source>
</evidence>
<evidence type="ECO:0000256" key="5">
    <source>
        <dbReference type="RuleBase" id="RU000383"/>
    </source>
</evidence>
<comment type="similarity">
    <text evidence="1">Belongs to the cyclin family. Cyclin D subfamily.</text>
</comment>
<feature type="region of interest" description="Disordered" evidence="6">
    <location>
        <begin position="318"/>
        <end position="337"/>
    </location>
</feature>
<evidence type="ECO:0000256" key="6">
    <source>
        <dbReference type="SAM" id="MobiDB-lite"/>
    </source>
</evidence>
<dbReference type="Gene3D" id="1.10.472.10">
    <property type="entry name" value="Cyclin-like"/>
    <property type="match status" value="2"/>
</dbReference>
<dbReference type="InterPro" id="IPR036915">
    <property type="entry name" value="Cyclin-like_sf"/>
</dbReference>
<evidence type="ECO:0000313" key="10">
    <source>
        <dbReference type="Proteomes" id="UP001161247"/>
    </source>
</evidence>
<keyword evidence="3 5" id="KW-0195">Cyclin</keyword>
<feature type="domain" description="Cyclin C-terminal" evidence="8">
    <location>
        <begin position="182"/>
        <end position="311"/>
    </location>
</feature>
<dbReference type="InterPro" id="IPR006671">
    <property type="entry name" value="Cyclin_N"/>
</dbReference>
<dbReference type="PANTHER" id="PTHR10177">
    <property type="entry name" value="CYCLINS"/>
    <property type="match status" value="1"/>
</dbReference>
<dbReference type="EMBL" id="OX459125">
    <property type="protein sequence ID" value="CAI9115956.1"/>
    <property type="molecule type" value="Genomic_DNA"/>
</dbReference>
<dbReference type="SMART" id="SM00385">
    <property type="entry name" value="CYCLIN"/>
    <property type="match status" value="1"/>
</dbReference>
<accession>A0AAV1E8C6</accession>
<dbReference type="InterPro" id="IPR013763">
    <property type="entry name" value="Cyclin-like_dom"/>
</dbReference>
<dbReference type="SUPFAM" id="SSF47954">
    <property type="entry name" value="Cyclin-like"/>
    <property type="match status" value="2"/>
</dbReference>
<keyword evidence="4" id="KW-0131">Cell cycle</keyword>
<feature type="domain" description="Cyclin-like" evidence="7">
    <location>
        <begin position="87"/>
        <end position="173"/>
    </location>
</feature>
<sequence>MQNFREDSLLLSSPNLLCQEETVHDHDGVQDCFLSIGHHHQQDDDDEYVEMLLDRELNSSGNGLHNEEFTCNISASWIKEARLNAIQYIINSSLSLGFKIETTYLAVTYLDRFLSRRLIEDEKYWAVRLLAIACLSLAAKMEECRVPLLSEFPAQDYNFECNVIRRMELLVLDTLDWRMALATPFSFTYYFASKLCQSNPIRETVPRVIDILSATIKNVKMTYHTPSAIAAAATLLILDQRMTRESLVLKINTLSSCSNLKIDDIISVYNQMKESDILHNNRSIESPLISPLNLQSDNTIDNVGSSLITSSGVSAKRKSLNFNDENGQNSKRHNSRD</sequence>
<evidence type="ECO:0000259" key="8">
    <source>
        <dbReference type="SMART" id="SM01332"/>
    </source>
</evidence>
<dbReference type="InterPro" id="IPR004367">
    <property type="entry name" value="Cyclin_C-dom"/>
</dbReference>
<organism evidence="9 10">
    <name type="scientific">Oldenlandia corymbosa var. corymbosa</name>
    <dbReference type="NCBI Taxonomy" id="529605"/>
    <lineage>
        <taxon>Eukaryota</taxon>
        <taxon>Viridiplantae</taxon>
        <taxon>Streptophyta</taxon>
        <taxon>Embryophyta</taxon>
        <taxon>Tracheophyta</taxon>
        <taxon>Spermatophyta</taxon>
        <taxon>Magnoliopsida</taxon>
        <taxon>eudicotyledons</taxon>
        <taxon>Gunneridae</taxon>
        <taxon>Pentapetalae</taxon>
        <taxon>asterids</taxon>
        <taxon>lamiids</taxon>
        <taxon>Gentianales</taxon>
        <taxon>Rubiaceae</taxon>
        <taxon>Rubioideae</taxon>
        <taxon>Spermacoceae</taxon>
        <taxon>Hedyotis-Oldenlandia complex</taxon>
        <taxon>Oldenlandia</taxon>
    </lineage>
</organism>
<dbReference type="AlphaFoldDB" id="A0AAV1E8C6"/>
<dbReference type="FunFam" id="1.10.472.10:FF:000069">
    <property type="entry name" value="Cyclin-D5-1"/>
    <property type="match status" value="1"/>
</dbReference>
<dbReference type="Proteomes" id="UP001161247">
    <property type="component" value="Chromosome 8"/>
</dbReference>